<feature type="chain" id="PRO_5030043156" evidence="5">
    <location>
        <begin position="25"/>
        <end position="180"/>
    </location>
</feature>
<feature type="domain" description="Fimbrial-type adhesion" evidence="6">
    <location>
        <begin position="30"/>
        <end position="180"/>
    </location>
</feature>
<evidence type="ECO:0000256" key="2">
    <source>
        <dbReference type="ARBA" id="ARBA00006671"/>
    </source>
</evidence>
<comment type="caution">
    <text evidence="7">The sequence shown here is derived from an EMBL/GenBank/DDBJ whole genome shotgun (WGS) entry which is preliminary data.</text>
</comment>
<protein>
    <submittedName>
        <fullName evidence="7">Type 1 fimbrial protein</fullName>
    </submittedName>
</protein>
<evidence type="ECO:0000259" key="6">
    <source>
        <dbReference type="Pfam" id="PF00419"/>
    </source>
</evidence>
<gene>
    <name evidence="7" type="ORF">CJD50_10680</name>
</gene>
<organism evidence="7 8">
    <name type="scientific">Hafnia paralvei</name>
    <dbReference type="NCBI Taxonomy" id="546367"/>
    <lineage>
        <taxon>Bacteria</taxon>
        <taxon>Pseudomonadati</taxon>
        <taxon>Pseudomonadota</taxon>
        <taxon>Gammaproteobacteria</taxon>
        <taxon>Enterobacterales</taxon>
        <taxon>Hafniaceae</taxon>
        <taxon>Hafnia</taxon>
    </lineage>
</organism>
<sequence>MSFKKTTFCLALSLAGLASASVMAADGTVNFKGKISDAPCSVSIPSSNQVVDLGTVPAADLNASGLKSTAKNFQIDLLNCSAAAKSVTVTFGGSSPAGKDALFNISSPDGTAAGTVATNVGIEVADSKGVDIKPNVASSSITLTPSIASQSLYFTANYQAYGVATTGDANATSDFTLTYQ</sequence>
<dbReference type="GeneID" id="69639997"/>
<reference evidence="7 8" key="1">
    <citation type="submission" date="2017-08" db="EMBL/GenBank/DDBJ databases">
        <title>Draft Genome Sequence of Hafnia alvei CITHA-6 Isolated from Raw Bovine Milk.</title>
        <authorList>
            <person name="Culligan E.P."/>
            <person name="Mcsweeney A."/>
            <person name="O'Doherty C."/>
            <person name="Gleeson E."/>
            <person name="O'Riordan D."/>
            <person name="Sleator R.D."/>
        </authorList>
    </citation>
    <scope>NUCLEOTIDE SEQUENCE [LARGE SCALE GENOMIC DNA]</scope>
    <source>
        <strain evidence="7 8">CITHA-6</strain>
    </source>
</reference>
<dbReference type="InterPro" id="IPR050263">
    <property type="entry name" value="Bact_Fimbrial_Adh_Pro"/>
</dbReference>
<dbReference type="InterPro" id="IPR008966">
    <property type="entry name" value="Adhesion_dom_sf"/>
</dbReference>
<evidence type="ECO:0000256" key="5">
    <source>
        <dbReference type="SAM" id="SignalP"/>
    </source>
</evidence>
<keyword evidence="8" id="KW-1185">Reference proteome</keyword>
<evidence type="ECO:0000256" key="3">
    <source>
        <dbReference type="ARBA" id="ARBA00022729"/>
    </source>
</evidence>
<dbReference type="OrthoDB" id="6466381at2"/>
<name>A0A2A2MEC4_9GAMM</name>
<evidence type="ECO:0000256" key="1">
    <source>
        <dbReference type="ARBA" id="ARBA00004561"/>
    </source>
</evidence>
<dbReference type="InterPro" id="IPR036937">
    <property type="entry name" value="Adhesion_dom_fimbrial_sf"/>
</dbReference>
<dbReference type="EMBL" id="NQMS01000003">
    <property type="protein sequence ID" value="PAV96899.1"/>
    <property type="molecule type" value="Genomic_DNA"/>
</dbReference>
<keyword evidence="4" id="KW-0281">Fimbrium</keyword>
<evidence type="ECO:0000256" key="4">
    <source>
        <dbReference type="ARBA" id="ARBA00023263"/>
    </source>
</evidence>
<feature type="signal peptide" evidence="5">
    <location>
        <begin position="1"/>
        <end position="24"/>
    </location>
</feature>
<keyword evidence="3 5" id="KW-0732">Signal</keyword>
<evidence type="ECO:0000313" key="7">
    <source>
        <dbReference type="EMBL" id="PAV96899.1"/>
    </source>
</evidence>
<dbReference type="PANTHER" id="PTHR33420">
    <property type="entry name" value="FIMBRIAL SUBUNIT ELFA-RELATED"/>
    <property type="match status" value="1"/>
</dbReference>
<dbReference type="InterPro" id="IPR000259">
    <property type="entry name" value="Adhesion_dom_fimbrial"/>
</dbReference>
<comment type="similarity">
    <text evidence="2">Belongs to the fimbrial protein family.</text>
</comment>
<evidence type="ECO:0000313" key="8">
    <source>
        <dbReference type="Proteomes" id="UP000218796"/>
    </source>
</evidence>
<dbReference type="RefSeq" id="WP_039185727.1">
    <property type="nucleotide sequence ID" value="NZ_CAUFSP010000018.1"/>
</dbReference>
<dbReference type="GO" id="GO:0043709">
    <property type="term" value="P:cell adhesion involved in single-species biofilm formation"/>
    <property type="evidence" value="ECO:0007669"/>
    <property type="project" value="TreeGrafter"/>
</dbReference>
<dbReference type="AlphaFoldDB" id="A0A2A2MEC4"/>
<proteinExistence type="inferred from homology"/>
<comment type="subcellular location">
    <subcellularLocation>
        <location evidence="1">Fimbrium</location>
    </subcellularLocation>
</comment>
<dbReference type="SUPFAM" id="SSF49401">
    <property type="entry name" value="Bacterial adhesins"/>
    <property type="match status" value="1"/>
</dbReference>
<dbReference type="PANTHER" id="PTHR33420:SF12">
    <property type="entry name" value="FIMBRIN-LIKE PROTEIN FIMI-RELATED"/>
    <property type="match status" value="1"/>
</dbReference>
<dbReference type="GO" id="GO:0009289">
    <property type="term" value="C:pilus"/>
    <property type="evidence" value="ECO:0007669"/>
    <property type="project" value="UniProtKB-SubCell"/>
</dbReference>
<accession>A0A2A2MEC4</accession>
<dbReference type="Gene3D" id="2.60.40.1090">
    <property type="entry name" value="Fimbrial-type adhesion domain"/>
    <property type="match status" value="1"/>
</dbReference>
<dbReference type="Proteomes" id="UP000218796">
    <property type="component" value="Unassembled WGS sequence"/>
</dbReference>
<dbReference type="Pfam" id="PF00419">
    <property type="entry name" value="Fimbrial"/>
    <property type="match status" value="1"/>
</dbReference>